<protein>
    <submittedName>
        <fullName evidence="1">Uncharacterized protein</fullName>
    </submittedName>
</protein>
<evidence type="ECO:0000313" key="1">
    <source>
        <dbReference type="EMBL" id="MBD9357848.1"/>
    </source>
</evidence>
<name>A0ABR9D6D3_9GAMM</name>
<organism evidence="1 2">
    <name type="scientific">Methylomonas albis</name>
    <dbReference type="NCBI Taxonomy" id="1854563"/>
    <lineage>
        <taxon>Bacteria</taxon>
        <taxon>Pseudomonadati</taxon>
        <taxon>Pseudomonadota</taxon>
        <taxon>Gammaproteobacteria</taxon>
        <taxon>Methylococcales</taxon>
        <taxon>Methylococcaceae</taxon>
        <taxon>Methylomonas</taxon>
    </lineage>
</organism>
<dbReference type="InterPro" id="IPR043733">
    <property type="entry name" value="DUF5677"/>
</dbReference>
<gene>
    <name evidence="1" type="ORF">IE877_18570</name>
</gene>
<comment type="caution">
    <text evidence="1">The sequence shown here is derived from an EMBL/GenBank/DDBJ whole genome shotgun (WGS) entry which is preliminary data.</text>
</comment>
<proteinExistence type="predicted"/>
<dbReference type="RefSeq" id="WP_192376099.1">
    <property type="nucleotide sequence ID" value="NZ_CAJHIV010000001.1"/>
</dbReference>
<dbReference type="Pfam" id="PF18928">
    <property type="entry name" value="DUF5677"/>
    <property type="match status" value="1"/>
</dbReference>
<sequence length="306" mass="35205">MNNDQIEKIAKIFCSTHNISIDTMEYGLKWATTETYAPFLLFIECLDTKCFQDRNNPIDGFFIDMIHRSSNSFGSMITLIANGHLQDAEISARTLSESTLKIQSLLTGNVVDNISNYLAYYYSDSMHKNGHWKSVADTMADSDFYNSLIKNKNEVEDGAKSICKAFIESIGGIWPAKPEKYTIYDIYKKLDREVEYQTVYRAMCGQSHQNPEDLINSLLYSLTDDVDLEKRAKSEKHSFSIFICLWSMRYFLETMLLLGKYFKFNSVIDKSTESLSIIEMMHHKIQNQLAKCEFPDGWTKSTIDGI</sequence>
<accession>A0ABR9D6D3</accession>
<dbReference type="EMBL" id="JACXSS010000001">
    <property type="protein sequence ID" value="MBD9357848.1"/>
    <property type="molecule type" value="Genomic_DNA"/>
</dbReference>
<keyword evidence="2" id="KW-1185">Reference proteome</keyword>
<reference evidence="1 2" key="1">
    <citation type="submission" date="2020-09" db="EMBL/GenBank/DDBJ databases">
        <title>Methylomonas albis sp. nov. and Methylomonas fluvii sp. nov.: Two cold-adapted methanotrophs from the River Elbe and an amended description of Methylovulum psychrotolerans strain Eb1.</title>
        <authorList>
            <person name="Bussmann I.K."/>
            <person name="Klings K.-W."/>
            <person name="Warnstedt J."/>
            <person name="Hoppert M."/>
            <person name="Saborowski A."/>
            <person name="Horn F."/>
            <person name="Liebner S."/>
        </authorList>
    </citation>
    <scope>NUCLEOTIDE SEQUENCE [LARGE SCALE GENOMIC DNA]</scope>
    <source>
        <strain evidence="1 2">EbA</strain>
    </source>
</reference>
<evidence type="ECO:0000313" key="2">
    <source>
        <dbReference type="Proteomes" id="UP000652176"/>
    </source>
</evidence>
<dbReference type="Proteomes" id="UP000652176">
    <property type="component" value="Unassembled WGS sequence"/>
</dbReference>